<keyword evidence="2" id="KW-1185">Reference proteome</keyword>
<name>A0A6A6E931_9PEZI</name>
<dbReference type="EMBL" id="ML994630">
    <property type="protein sequence ID" value="KAF2186326.1"/>
    <property type="molecule type" value="Genomic_DNA"/>
</dbReference>
<organism evidence="1 2">
    <name type="scientific">Zopfia rhizophila CBS 207.26</name>
    <dbReference type="NCBI Taxonomy" id="1314779"/>
    <lineage>
        <taxon>Eukaryota</taxon>
        <taxon>Fungi</taxon>
        <taxon>Dikarya</taxon>
        <taxon>Ascomycota</taxon>
        <taxon>Pezizomycotina</taxon>
        <taxon>Dothideomycetes</taxon>
        <taxon>Dothideomycetes incertae sedis</taxon>
        <taxon>Zopfiaceae</taxon>
        <taxon>Zopfia</taxon>
    </lineage>
</organism>
<reference evidence="1" key="1">
    <citation type="journal article" date="2020" name="Stud. Mycol.">
        <title>101 Dothideomycetes genomes: a test case for predicting lifestyles and emergence of pathogens.</title>
        <authorList>
            <person name="Haridas S."/>
            <person name="Albert R."/>
            <person name="Binder M."/>
            <person name="Bloem J."/>
            <person name="Labutti K."/>
            <person name="Salamov A."/>
            <person name="Andreopoulos B."/>
            <person name="Baker S."/>
            <person name="Barry K."/>
            <person name="Bills G."/>
            <person name="Bluhm B."/>
            <person name="Cannon C."/>
            <person name="Castanera R."/>
            <person name="Culley D."/>
            <person name="Daum C."/>
            <person name="Ezra D."/>
            <person name="Gonzalez J."/>
            <person name="Henrissat B."/>
            <person name="Kuo A."/>
            <person name="Liang C."/>
            <person name="Lipzen A."/>
            <person name="Lutzoni F."/>
            <person name="Magnuson J."/>
            <person name="Mondo S."/>
            <person name="Nolan M."/>
            <person name="Ohm R."/>
            <person name="Pangilinan J."/>
            <person name="Park H.-J."/>
            <person name="Ramirez L."/>
            <person name="Alfaro M."/>
            <person name="Sun H."/>
            <person name="Tritt A."/>
            <person name="Yoshinaga Y."/>
            <person name="Zwiers L.-H."/>
            <person name="Turgeon B."/>
            <person name="Goodwin S."/>
            <person name="Spatafora J."/>
            <person name="Crous P."/>
            <person name="Grigoriev I."/>
        </authorList>
    </citation>
    <scope>NUCLEOTIDE SEQUENCE</scope>
    <source>
        <strain evidence="1">CBS 207.26</strain>
    </source>
</reference>
<feature type="non-terminal residue" evidence="1">
    <location>
        <position position="1"/>
    </location>
</feature>
<protein>
    <recommendedName>
        <fullName evidence="3">NB-ARC domain-containing protein</fullName>
    </recommendedName>
</protein>
<dbReference type="InterPro" id="IPR027417">
    <property type="entry name" value="P-loop_NTPase"/>
</dbReference>
<dbReference type="AlphaFoldDB" id="A0A6A6E931"/>
<evidence type="ECO:0008006" key="3">
    <source>
        <dbReference type="Google" id="ProtNLM"/>
    </source>
</evidence>
<proteinExistence type="predicted"/>
<dbReference type="Gene3D" id="3.40.50.300">
    <property type="entry name" value="P-loop containing nucleotide triphosphate hydrolases"/>
    <property type="match status" value="1"/>
</dbReference>
<evidence type="ECO:0000313" key="2">
    <source>
        <dbReference type="Proteomes" id="UP000800200"/>
    </source>
</evidence>
<accession>A0A6A6E931</accession>
<evidence type="ECO:0000313" key="1">
    <source>
        <dbReference type="EMBL" id="KAF2186326.1"/>
    </source>
</evidence>
<gene>
    <name evidence="1" type="ORF">K469DRAFT_573776</name>
</gene>
<sequence length="118" mass="13303">YYYVPHIAVSRFFGRQELIASLQTFLLKPRGQEGKPNVAVLQALGGQGKSQIALELCRRLRKDCRGIFWFDVTSRATVERSFERITEELNQPPITLAEDTESKVKFVLDTIKSGKSGG</sequence>
<dbReference type="OrthoDB" id="5986190at2759"/>
<dbReference type="Proteomes" id="UP000800200">
    <property type="component" value="Unassembled WGS sequence"/>
</dbReference>
<dbReference type="SUPFAM" id="SSF52540">
    <property type="entry name" value="P-loop containing nucleoside triphosphate hydrolases"/>
    <property type="match status" value="1"/>
</dbReference>